<evidence type="ECO:0000256" key="6">
    <source>
        <dbReference type="ARBA" id="ARBA00022691"/>
    </source>
</evidence>
<name>A0A059XR50_9BACT</name>
<dbReference type="PANTHER" id="PTHR11265:SF0">
    <property type="entry name" value="12S RRNA N4-METHYLCYTIDINE METHYLTRANSFERASE"/>
    <property type="match status" value="1"/>
</dbReference>
<dbReference type="KEGG" id="mcr:MCFN_01945"/>
<comment type="similarity">
    <text evidence="1 7">Belongs to the methyltransferase superfamily. RsmH family.</text>
</comment>
<evidence type="ECO:0000256" key="5">
    <source>
        <dbReference type="ARBA" id="ARBA00022679"/>
    </source>
</evidence>
<keyword evidence="6 7" id="KW-0949">S-adenosyl-L-methionine</keyword>
<accession>A0A059XR50</accession>
<evidence type="ECO:0000256" key="3">
    <source>
        <dbReference type="ARBA" id="ARBA00022552"/>
    </source>
</evidence>
<comment type="catalytic activity">
    <reaction evidence="7">
        <text>cytidine(1402) in 16S rRNA + S-adenosyl-L-methionine = N(4)-methylcytidine(1402) in 16S rRNA + S-adenosyl-L-homocysteine + H(+)</text>
        <dbReference type="Rhea" id="RHEA:42928"/>
        <dbReference type="Rhea" id="RHEA-COMP:10286"/>
        <dbReference type="Rhea" id="RHEA-COMP:10287"/>
        <dbReference type="ChEBI" id="CHEBI:15378"/>
        <dbReference type="ChEBI" id="CHEBI:57856"/>
        <dbReference type="ChEBI" id="CHEBI:59789"/>
        <dbReference type="ChEBI" id="CHEBI:74506"/>
        <dbReference type="ChEBI" id="CHEBI:82748"/>
        <dbReference type="EC" id="2.1.1.199"/>
    </reaction>
</comment>
<evidence type="ECO:0000256" key="4">
    <source>
        <dbReference type="ARBA" id="ARBA00022603"/>
    </source>
</evidence>
<keyword evidence="4 7" id="KW-0489">Methyltransferase</keyword>
<dbReference type="Gene3D" id="1.10.150.170">
    <property type="entry name" value="Putative methyltransferase TM0872, insert domain"/>
    <property type="match status" value="1"/>
</dbReference>
<organism evidence="8 9">
    <name type="scientific">Mycoplasmopsis californica</name>
    <dbReference type="NCBI Taxonomy" id="2113"/>
    <lineage>
        <taxon>Bacteria</taxon>
        <taxon>Bacillati</taxon>
        <taxon>Mycoplasmatota</taxon>
        <taxon>Mycoplasmoidales</taxon>
        <taxon>Metamycoplasmataceae</taxon>
        <taxon>Mycoplasmopsis</taxon>
    </lineage>
</organism>
<keyword evidence="2 7" id="KW-0963">Cytoplasm</keyword>
<feature type="binding site" evidence="7">
    <location>
        <position position="79"/>
    </location>
    <ligand>
        <name>S-adenosyl-L-methionine</name>
        <dbReference type="ChEBI" id="CHEBI:59789"/>
    </ligand>
</feature>
<protein>
    <recommendedName>
        <fullName evidence="7">Ribosomal RNA small subunit methyltransferase H</fullName>
        <ecNumber evidence="7">2.1.1.199</ecNumber>
    </recommendedName>
    <alternativeName>
        <fullName evidence="7">16S rRNA m(4)C1402 methyltransferase</fullName>
    </alternativeName>
    <alternativeName>
        <fullName evidence="7">rRNA (cytosine-N(4)-)-methyltransferase RsmH</fullName>
    </alternativeName>
</protein>
<dbReference type="GO" id="GO:0071424">
    <property type="term" value="F:rRNA (cytosine-N4-)-methyltransferase activity"/>
    <property type="evidence" value="ECO:0007669"/>
    <property type="project" value="UniProtKB-UniRule"/>
</dbReference>
<dbReference type="NCBIfam" id="TIGR00006">
    <property type="entry name" value="16S rRNA (cytosine(1402)-N(4))-methyltransferase RsmH"/>
    <property type="match status" value="1"/>
</dbReference>
<evidence type="ECO:0000256" key="7">
    <source>
        <dbReference type="HAMAP-Rule" id="MF_01007"/>
    </source>
</evidence>
<dbReference type="Proteomes" id="UP000027088">
    <property type="component" value="Chromosome"/>
</dbReference>
<evidence type="ECO:0000256" key="2">
    <source>
        <dbReference type="ARBA" id="ARBA00022490"/>
    </source>
</evidence>
<reference evidence="8 9" key="1">
    <citation type="journal article" date="2014" name="Genome Announc.">
        <title>Complete Genome Sequence of the Bovine Mastitis Pathogen Mycoplasma californicum Strain ST-6T (ATCC 33461T).</title>
        <authorList>
            <person name="Calcutt M.J."/>
            <person name="Foecking M.F."/>
            <person name="Fox L.K."/>
        </authorList>
    </citation>
    <scope>NUCLEOTIDE SEQUENCE [LARGE SCALE GENOMIC DNA]</scope>
    <source>
        <strain evidence="8 9">ST-6</strain>
    </source>
</reference>
<feature type="binding site" evidence="7">
    <location>
        <begin position="33"/>
        <end position="35"/>
    </location>
    <ligand>
        <name>S-adenosyl-L-methionine</name>
        <dbReference type="ChEBI" id="CHEBI:59789"/>
    </ligand>
</feature>
<dbReference type="EC" id="2.1.1.199" evidence="7"/>
<dbReference type="AlphaFoldDB" id="A0A059XR50"/>
<evidence type="ECO:0000313" key="8">
    <source>
        <dbReference type="EMBL" id="AIA29530.1"/>
    </source>
</evidence>
<feature type="binding site" evidence="7">
    <location>
        <position position="100"/>
    </location>
    <ligand>
        <name>S-adenosyl-L-methionine</name>
        <dbReference type="ChEBI" id="CHEBI:59789"/>
    </ligand>
</feature>
<feature type="binding site" evidence="7">
    <location>
        <position position="107"/>
    </location>
    <ligand>
        <name>S-adenosyl-L-methionine</name>
        <dbReference type="ChEBI" id="CHEBI:59789"/>
    </ligand>
</feature>
<dbReference type="InterPro" id="IPR023397">
    <property type="entry name" value="SAM-dep_MeTrfase_MraW_recog"/>
</dbReference>
<comment type="subcellular location">
    <subcellularLocation>
        <location evidence="7">Cytoplasm</location>
    </subcellularLocation>
</comment>
<dbReference type="PIRSF" id="PIRSF004486">
    <property type="entry name" value="MraW"/>
    <property type="match status" value="1"/>
</dbReference>
<dbReference type="GO" id="GO:0070475">
    <property type="term" value="P:rRNA base methylation"/>
    <property type="evidence" value="ECO:0007669"/>
    <property type="project" value="UniProtKB-UniRule"/>
</dbReference>
<proteinExistence type="inferred from homology"/>
<dbReference type="HAMAP" id="MF_01007">
    <property type="entry name" value="16SrRNA_methyltr_H"/>
    <property type="match status" value="1"/>
</dbReference>
<dbReference type="EMBL" id="CP007521">
    <property type="protein sequence ID" value="AIA29530.1"/>
    <property type="molecule type" value="Genomic_DNA"/>
</dbReference>
<keyword evidence="5 7" id="KW-0808">Transferase</keyword>
<dbReference type="CDD" id="cd02440">
    <property type="entry name" value="AdoMet_MTases"/>
    <property type="match status" value="1"/>
</dbReference>
<evidence type="ECO:0000256" key="1">
    <source>
        <dbReference type="ARBA" id="ARBA00010396"/>
    </source>
</evidence>
<feature type="binding site" evidence="7">
    <location>
        <position position="52"/>
    </location>
    <ligand>
        <name>S-adenosyl-L-methionine</name>
        <dbReference type="ChEBI" id="CHEBI:59789"/>
    </ligand>
</feature>
<dbReference type="GO" id="GO:0005737">
    <property type="term" value="C:cytoplasm"/>
    <property type="evidence" value="ECO:0007669"/>
    <property type="project" value="UniProtKB-SubCell"/>
</dbReference>
<dbReference type="PANTHER" id="PTHR11265">
    <property type="entry name" value="S-ADENOSYL-METHYLTRANSFERASE MRAW"/>
    <property type="match status" value="1"/>
</dbReference>
<sequence length="300" mass="33681">MLDKHYSVLLNETVSALKIKPDGIYLDLTLGMGGHSAKILSQLTTGHLYAFDKDAFAIEKSRSRLSQISNNFTLIHSDFQNITEELKKLKIDKVDGIVADLGISSPQIDNPTRGFSYNKDAPLDMRMDQSQELNAHYIINNYDVAQLVRILRDNAEVKLASQVANAIVYSRPIETTLELANVIRSGLPAKVVKVKNPCKAVFQAIRIEVNNELDSLRSMLQQSLKLLNCGGSIAIISFHSLEDRIVKHFFGDLIKNKLPAKMPVVETKEYSVKIYTPSKDEIEQNNRSRSAKLRVLTKLK</sequence>
<gene>
    <name evidence="8" type="primary">mraW</name>
    <name evidence="7" type="synonym">rsmH</name>
    <name evidence="8" type="ORF">MCFN_01945</name>
</gene>
<keyword evidence="9" id="KW-1185">Reference proteome</keyword>
<dbReference type="Pfam" id="PF01795">
    <property type="entry name" value="Methyltransf_5"/>
    <property type="match status" value="1"/>
</dbReference>
<dbReference type="Gene3D" id="3.40.50.150">
    <property type="entry name" value="Vaccinia Virus protein VP39"/>
    <property type="match status" value="1"/>
</dbReference>
<comment type="function">
    <text evidence="7">Specifically methylates the N4 position of cytidine in position 1402 (C1402) of 16S rRNA.</text>
</comment>
<dbReference type="eggNOG" id="COG0275">
    <property type="taxonomic scope" value="Bacteria"/>
</dbReference>
<dbReference type="InterPro" id="IPR002903">
    <property type="entry name" value="RsmH"/>
</dbReference>
<keyword evidence="3 7" id="KW-0698">rRNA processing</keyword>
<dbReference type="SUPFAM" id="SSF53335">
    <property type="entry name" value="S-adenosyl-L-methionine-dependent methyltransferases"/>
    <property type="match status" value="1"/>
</dbReference>
<dbReference type="RefSeq" id="WP_038561751.1">
    <property type="nucleotide sequence ID" value="NZ_CP007521.1"/>
</dbReference>
<dbReference type="InterPro" id="IPR029063">
    <property type="entry name" value="SAM-dependent_MTases_sf"/>
</dbReference>
<evidence type="ECO:0000313" key="9">
    <source>
        <dbReference type="Proteomes" id="UP000027088"/>
    </source>
</evidence>
<dbReference type="SUPFAM" id="SSF81799">
    <property type="entry name" value="Putative methyltransferase TM0872, insert domain"/>
    <property type="match status" value="1"/>
</dbReference>